<keyword evidence="9 13" id="KW-0496">Mitochondrion</keyword>
<gene>
    <name evidence="13" type="primary">nad4L</name>
</gene>
<geneLocation type="mitochondrion" evidence="13"/>
<dbReference type="InterPro" id="IPR039428">
    <property type="entry name" value="NUOK/Mnh_C1-like"/>
</dbReference>
<dbReference type="Pfam" id="PF00420">
    <property type="entry name" value="Oxidored_q2"/>
    <property type="match status" value="1"/>
</dbReference>
<evidence type="ECO:0000256" key="4">
    <source>
        <dbReference type="ARBA" id="ARBA00022448"/>
    </source>
</evidence>
<evidence type="ECO:0000256" key="2">
    <source>
        <dbReference type="ARBA" id="ARBA00010519"/>
    </source>
</evidence>
<evidence type="ECO:0000256" key="1">
    <source>
        <dbReference type="ARBA" id="ARBA00004225"/>
    </source>
</evidence>
<evidence type="ECO:0000256" key="11">
    <source>
        <dbReference type="ARBA" id="ARBA00031586"/>
    </source>
</evidence>
<evidence type="ECO:0000256" key="9">
    <source>
        <dbReference type="ARBA" id="ARBA00023128"/>
    </source>
</evidence>
<feature type="transmembrane region" description="Helical" evidence="12">
    <location>
        <begin position="58"/>
        <end position="83"/>
    </location>
</feature>
<evidence type="ECO:0000256" key="6">
    <source>
        <dbReference type="ARBA" id="ARBA00022967"/>
    </source>
</evidence>
<keyword evidence="5 12" id="KW-0812">Transmembrane</keyword>
<dbReference type="FunFam" id="1.10.287.3510:FF:000004">
    <property type="entry name" value="NADH-ubiquinone oxidoreductase chain 4L"/>
    <property type="match status" value="1"/>
</dbReference>
<keyword evidence="8" id="KW-0520">NAD</keyword>
<dbReference type="InterPro" id="IPR001133">
    <property type="entry name" value="NADH_UbQ_OxRdtase_chain4L/K"/>
</dbReference>
<dbReference type="NCBIfam" id="NF004320">
    <property type="entry name" value="PRK05715.1-2"/>
    <property type="match status" value="1"/>
</dbReference>
<dbReference type="AlphaFoldDB" id="A0A0H4K7Z0"/>
<evidence type="ECO:0000256" key="8">
    <source>
        <dbReference type="ARBA" id="ARBA00023027"/>
    </source>
</evidence>
<evidence type="ECO:0000256" key="5">
    <source>
        <dbReference type="ARBA" id="ARBA00022692"/>
    </source>
</evidence>
<dbReference type="GO" id="GO:0030964">
    <property type="term" value="C:NADH dehydrogenase complex"/>
    <property type="evidence" value="ECO:0007669"/>
    <property type="project" value="TreeGrafter"/>
</dbReference>
<reference evidence="13" key="1">
    <citation type="journal article" date="2015" name="Genome Biol. Evol.">
        <title>Cytonuclear Interactions in the Evolution of Animal Mitochondrial tRNA Metabolism.</title>
        <authorList>
            <person name="Pett W."/>
            <person name="Lavrov D.V."/>
        </authorList>
    </citation>
    <scope>NUCLEOTIDE SEQUENCE</scope>
</reference>
<keyword evidence="4" id="KW-0813">Transport</keyword>
<evidence type="ECO:0000256" key="12">
    <source>
        <dbReference type="SAM" id="Phobius"/>
    </source>
</evidence>
<organism evidence="13">
    <name type="scientific">Petrosia ficiformis</name>
    <name type="common">Common Mediterranean sponge</name>
    <dbReference type="NCBI Taxonomy" id="68564"/>
    <lineage>
        <taxon>Eukaryota</taxon>
        <taxon>Metazoa</taxon>
        <taxon>Porifera</taxon>
        <taxon>Demospongiae</taxon>
        <taxon>Heteroscleromorpha</taxon>
        <taxon>Haplosclerida</taxon>
        <taxon>Petrosiidae</taxon>
        <taxon>Petrosia</taxon>
    </lineage>
</organism>
<dbReference type="NCBIfam" id="NF004321">
    <property type="entry name" value="PRK05715.1-3"/>
    <property type="match status" value="1"/>
</dbReference>
<keyword evidence="7 12" id="KW-1133">Transmembrane helix</keyword>
<dbReference type="Gene3D" id="1.10.287.3510">
    <property type="match status" value="1"/>
</dbReference>
<keyword evidence="10 12" id="KW-0472">Membrane</keyword>
<feature type="transmembrane region" description="Helical" evidence="12">
    <location>
        <begin position="29"/>
        <end position="52"/>
    </location>
</feature>
<dbReference type="GO" id="GO:0042773">
    <property type="term" value="P:ATP synthesis coupled electron transport"/>
    <property type="evidence" value="ECO:0007669"/>
    <property type="project" value="InterPro"/>
</dbReference>
<evidence type="ECO:0000256" key="7">
    <source>
        <dbReference type="ARBA" id="ARBA00022989"/>
    </source>
</evidence>
<dbReference type="GO" id="GO:0031966">
    <property type="term" value="C:mitochondrial membrane"/>
    <property type="evidence" value="ECO:0007669"/>
    <property type="project" value="UniProtKB-SubCell"/>
</dbReference>
<keyword evidence="13" id="KW-0560">Oxidoreductase</keyword>
<dbReference type="PANTHER" id="PTHR11434">
    <property type="entry name" value="NADH-UBIQUINONE OXIDOREDUCTASE SUBUNIT ND4L"/>
    <property type="match status" value="1"/>
</dbReference>
<evidence type="ECO:0000256" key="10">
    <source>
        <dbReference type="ARBA" id="ARBA00023136"/>
    </source>
</evidence>
<evidence type="ECO:0000256" key="3">
    <source>
        <dbReference type="ARBA" id="ARBA00016612"/>
    </source>
</evidence>
<sequence length="99" mass="10858">MYYEYLTVGIVLFILGVLGIVLNRSNLIIMLMSIELMLLAISFTMTLFSVVIDNLIGQIFTIMVLTVAAAESAIGLAILVAYYRVRGTIAVKSLNLLRG</sequence>
<evidence type="ECO:0000313" key="13">
    <source>
        <dbReference type="EMBL" id="AKO90203.1"/>
    </source>
</evidence>
<dbReference type="NCBIfam" id="NF004323">
    <property type="entry name" value="PRK05715.1-5"/>
    <property type="match status" value="1"/>
</dbReference>
<dbReference type="PANTHER" id="PTHR11434:SF16">
    <property type="entry name" value="NADH-UBIQUINONE OXIDOREDUCTASE CHAIN 4L"/>
    <property type="match status" value="1"/>
</dbReference>
<accession>A0A0H4K7Z0</accession>
<protein>
    <recommendedName>
        <fullName evidence="3">NADH-ubiquinone oxidoreductase chain 4L</fullName>
    </recommendedName>
    <alternativeName>
        <fullName evidence="11">NADH dehydrogenase subunit 4L</fullName>
    </alternativeName>
</protein>
<feature type="transmembrane region" description="Helical" evidence="12">
    <location>
        <begin position="6"/>
        <end position="22"/>
    </location>
</feature>
<name>A0A0H4K7Z0_PETFI</name>
<dbReference type="HAMAP" id="MF_01456">
    <property type="entry name" value="NDH1_NuoK"/>
    <property type="match status" value="1"/>
</dbReference>
<comment type="similarity">
    <text evidence="2">Belongs to the complex I subunit 4L family.</text>
</comment>
<keyword evidence="6" id="KW-1278">Translocase</keyword>
<comment type="subcellular location">
    <subcellularLocation>
        <location evidence="1">Mitochondrion membrane</location>
        <topology evidence="1">Multi-pass membrane protein</topology>
    </subcellularLocation>
</comment>
<proteinExistence type="inferred from homology"/>
<dbReference type="GO" id="GO:0016651">
    <property type="term" value="F:oxidoreductase activity, acting on NAD(P)H"/>
    <property type="evidence" value="ECO:0007669"/>
    <property type="project" value="InterPro"/>
</dbReference>
<dbReference type="EMBL" id="KR911863">
    <property type="protein sequence ID" value="AKO90203.1"/>
    <property type="molecule type" value="Genomic_DNA"/>
</dbReference>